<dbReference type="HOGENOM" id="CLU_2954945_0_0_11"/>
<dbReference type="EMBL" id="CP006734">
    <property type="protein sequence ID" value="AGW40573.1"/>
    <property type="molecule type" value="Genomic_DNA"/>
</dbReference>
<dbReference type="RefSeq" id="WP_021754016.1">
    <property type="nucleotide sequence ID" value="NC_022438.1"/>
</dbReference>
<name>U3PAP9_LEIXC</name>
<organism evidence="1 2">
    <name type="scientific">Leifsonia xyli subsp. cynodontis DSM 46306</name>
    <dbReference type="NCBI Taxonomy" id="1389489"/>
    <lineage>
        <taxon>Bacteria</taxon>
        <taxon>Bacillati</taxon>
        <taxon>Actinomycetota</taxon>
        <taxon>Actinomycetes</taxon>
        <taxon>Micrococcales</taxon>
        <taxon>Microbacteriaceae</taxon>
        <taxon>Leifsonia</taxon>
    </lineage>
</organism>
<dbReference type="Proteomes" id="UP000016743">
    <property type="component" value="Chromosome"/>
</dbReference>
<dbReference type="KEGG" id="lxy:O159_03550"/>
<sequence>MNIAVVVGMLAVRDKASVAVFPVSSALAGAMAKRDAVIAVVKAIMAMPRGRSLMCWVLT</sequence>
<accession>U3PAP9</accession>
<protein>
    <submittedName>
        <fullName evidence="1">Uncharacterized protein</fullName>
    </submittedName>
</protein>
<dbReference type="AlphaFoldDB" id="U3PAP9"/>
<proteinExistence type="predicted"/>
<dbReference type="PATRIC" id="fig|1389489.3.peg.338"/>
<evidence type="ECO:0000313" key="2">
    <source>
        <dbReference type="Proteomes" id="UP000016743"/>
    </source>
</evidence>
<gene>
    <name evidence="1" type="ORF">O159_03550</name>
</gene>
<evidence type="ECO:0000313" key="1">
    <source>
        <dbReference type="EMBL" id="AGW40573.1"/>
    </source>
</evidence>
<keyword evidence="2" id="KW-1185">Reference proteome</keyword>
<reference evidence="1 2" key="1">
    <citation type="journal article" date="2013" name="Genome Announc.">
        <title>Complete Genome Sequence of Leifsonia xyli subsp. cynodontis Strain DSM46306, a Gram-Positive Bacterial Pathogen of Grasses.</title>
        <authorList>
            <person name="Monteiro-Vitorello C.B."/>
            <person name="Zerillo M.M."/>
            <person name="Van Sluys M.A."/>
            <person name="Camargo L.E."/>
            <person name="Kitajima J.P."/>
        </authorList>
    </citation>
    <scope>NUCLEOTIDE SEQUENCE [LARGE SCALE GENOMIC DNA]</scope>
    <source>
        <strain evidence="1 2">DSM 46306</strain>
    </source>
</reference>